<feature type="binding site" evidence="6">
    <location>
        <position position="82"/>
    </location>
    <ligand>
        <name>S-adenosyl-L-methionine</name>
        <dbReference type="ChEBI" id="CHEBI:59789"/>
    </ligand>
</feature>
<comment type="catalytic activity">
    <reaction evidence="6">
        <text>guanosine(527) in 16S rRNA + S-adenosyl-L-methionine = N(7)-methylguanosine(527) in 16S rRNA + S-adenosyl-L-homocysteine</text>
        <dbReference type="Rhea" id="RHEA:42732"/>
        <dbReference type="Rhea" id="RHEA-COMP:10209"/>
        <dbReference type="Rhea" id="RHEA-COMP:10210"/>
        <dbReference type="ChEBI" id="CHEBI:57856"/>
        <dbReference type="ChEBI" id="CHEBI:59789"/>
        <dbReference type="ChEBI" id="CHEBI:74269"/>
        <dbReference type="ChEBI" id="CHEBI:74480"/>
        <dbReference type="EC" id="2.1.1.170"/>
    </reaction>
</comment>
<keyword evidence="8" id="KW-1185">Reference proteome</keyword>
<dbReference type="Proteomes" id="UP000309061">
    <property type="component" value="Chromosome"/>
</dbReference>
<keyword evidence="1 6" id="KW-0963">Cytoplasm</keyword>
<dbReference type="Gene3D" id="3.40.50.150">
    <property type="entry name" value="Vaccinia Virus protein VP39"/>
    <property type="match status" value="1"/>
</dbReference>
<dbReference type="GO" id="GO:0005829">
    <property type="term" value="C:cytosol"/>
    <property type="evidence" value="ECO:0007669"/>
    <property type="project" value="TreeGrafter"/>
</dbReference>
<proteinExistence type="inferred from homology"/>
<dbReference type="GO" id="GO:0070043">
    <property type="term" value="F:rRNA (guanine-N7-)-methyltransferase activity"/>
    <property type="evidence" value="ECO:0007669"/>
    <property type="project" value="UniProtKB-UniRule"/>
</dbReference>
<dbReference type="PANTHER" id="PTHR31760">
    <property type="entry name" value="S-ADENOSYL-L-METHIONINE-DEPENDENT METHYLTRANSFERASES SUPERFAMILY PROTEIN"/>
    <property type="match status" value="1"/>
</dbReference>
<evidence type="ECO:0000313" key="7">
    <source>
        <dbReference type="EMBL" id="QGM47077.1"/>
    </source>
</evidence>
<gene>
    <name evidence="6" type="primary">rsmG</name>
    <name evidence="7" type="ORF">H2LOC_016035</name>
</gene>
<evidence type="ECO:0000256" key="2">
    <source>
        <dbReference type="ARBA" id="ARBA00022552"/>
    </source>
</evidence>
<evidence type="ECO:0000313" key="8">
    <source>
        <dbReference type="Proteomes" id="UP000309061"/>
    </source>
</evidence>
<comment type="function">
    <text evidence="6">Specifically methylates the N7 position of guanine in position 527 of 16S rRNA.</text>
</comment>
<feature type="binding site" evidence="6">
    <location>
        <begin position="130"/>
        <end position="131"/>
    </location>
    <ligand>
        <name>S-adenosyl-L-methionine</name>
        <dbReference type="ChEBI" id="CHEBI:59789"/>
    </ligand>
</feature>
<feature type="binding site" evidence="6">
    <location>
        <position position="147"/>
    </location>
    <ligand>
        <name>S-adenosyl-L-methionine</name>
        <dbReference type="ChEBI" id="CHEBI:59789"/>
    </ligand>
</feature>
<keyword evidence="2 6" id="KW-0698">rRNA processing</keyword>
<dbReference type="PANTHER" id="PTHR31760:SF0">
    <property type="entry name" value="S-ADENOSYL-L-METHIONINE-DEPENDENT METHYLTRANSFERASES SUPERFAMILY PROTEIN"/>
    <property type="match status" value="1"/>
</dbReference>
<comment type="caution">
    <text evidence="6">Lacks conserved residue(s) required for the propagation of feature annotation.</text>
</comment>
<dbReference type="OrthoDB" id="9808773at2"/>
<comment type="similarity">
    <text evidence="6">Belongs to the methyltransferase superfamily. RNA methyltransferase RsmG family.</text>
</comment>
<evidence type="ECO:0000256" key="4">
    <source>
        <dbReference type="ARBA" id="ARBA00022679"/>
    </source>
</evidence>
<dbReference type="InterPro" id="IPR029063">
    <property type="entry name" value="SAM-dependent_MTases_sf"/>
</dbReference>
<keyword evidence="5 6" id="KW-0949">S-adenosyl-L-methionine</keyword>
<reference evidence="7 8" key="1">
    <citation type="submission" date="2019-11" db="EMBL/GenBank/DDBJ databases">
        <title>The genome sequence of Methylocystis heyeri.</title>
        <authorList>
            <person name="Oshkin I.Y."/>
            <person name="Miroshnikov K."/>
            <person name="Dedysh S.N."/>
        </authorList>
    </citation>
    <scope>NUCLEOTIDE SEQUENCE [LARGE SCALE GENOMIC DNA]</scope>
    <source>
        <strain evidence="7 8">H2</strain>
    </source>
</reference>
<dbReference type="InterPro" id="IPR003682">
    <property type="entry name" value="rRNA_ssu_MeTfrase_G"/>
</dbReference>
<keyword evidence="3 6" id="KW-0489">Methyltransferase</keyword>
<evidence type="ECO:0000256" key="6">
    <source>
        <dbReference type="HAMAP-Rule" id="MF_00074"/>
    </source>
</evidence>
<organism evidence="7 8">
    <name type="scientific">Methylocystis heyeri</name>
    <dbReference type="NCBI Taxonomy" id="391905"/>
    <lineage>
        <taxon>Bacteria</taxon>
        <taxon>Pseudomonadati</taxon>
        <taxon>Pseudomonadota</taxon>
        <taxon>Alphaproteobacteria</taxon>
        <taxon>Hyphomicrobiales</taxon>
        <taxon>Methylocystaceae</taxon>
        <taxon>Methylocystis</taxon>
    </lineage>
</organism>
<dbReference type="SUPFAM" id="SSF53335">
    <property type="entry name" value="S-adenosyl-L-methionine-dependent methyltransferases"/>
    <property type="match status" value="1"/>
</dbReference>
<dbReference type="RefSeq" id="WP_136497974.1">
    <property type="nucleotide sequence ID" value="NZ_CP046052.1"/>
</dbReference>
<dbReference type="KEGG" id="mhey:H2LOC_016035"/>
<dbReference type="HAMAP" id="MF_00074">
    <property type="entry name" value="16SrRNA_methyltr_G"/>
    <property type="match status" value="1"/>
</dbReference>
<dbReference type="EC" id="2.1.1.170" evidence="6"/>
<protein>
    <recommendedName>
        <fullName evidence="6">Ribosomal RNA small subunit methyltransferase G</fullName>
        <ecNumber evidence="6">2.1.1.170</ecNumber>
    </recommendedName>
    <alternativeName>
        <fullName evidence="6">16S rRNA 7-methylguanosine methyltransferase</fullName>
        <shortName evidence="6">16S rRNA m7G methyltransferase</shortName>
    </alternativeName>
</protein>
<evidence type="ECO:0000256" key="1">
    <source>
        <dbReference type="ARBA" id="ARBA00022490"/>
    </source>
</evidence>
<comment type="subcellular location">
    <subcellularLocation>
        <location evidence="6">Cytoplasm</location>
    </subcellularLocation>
</comment>
<dbReference type="AlphaFoldDB" id="A0A6B8KH76"/>
<feature type="binding site" evidence="6">
    <location>
        <position position="77"/>
    </location>
    <ligand>
        <name>S-adenosyl-L-methionine</name>
        <dbReference type="ChEBI" id="CHEBI:59789"/>
    </ligand>
</feature>
<evidence type="ECO:0000256" key="3">
    <source>
        <dbReference type="ARBA" id="ARBA00022603"/>
    </source>
</evidence>
<accession>A0A6B8KH76</accession>
<keyword evidence="4 6" id="KW-0808">Transferase</keyword>
<dbReference type="EMBL" id="CP046052">
    <property type="protein sequence ID" value="QGM47077.1"/>
    <property type="molecule type" value="Genomic_DNA"/>
</dbReference>
<dbReference type="Pfam" id="PF02527">
    <property type="entry name" value="GidB"/>
    <property type="match status" value="1"/>
</dbReference>
<sequence>MSRSAAQSDREMALDLCPILRPVTAELDIYETLLRAWQKKINLVSAQTLPSLWLRHFADSAQIAASFPDILCWADLGSGGGFPGMVTALLLKGREGAVVHLIESDQRKAAFLRAVSRETGAPAIVHVGRIEQELPALVGKIEGVSARALAPLPQLVAWSQEVLWKGGIGAFLKGEDWRNELTSLEAEGSFQFRTIASRTNSAARLIAVAKEFRADRQFSGQVSGD</sequence>
<name>A0A6B8KH76_9HYPH</name>
<evidence type="ECO:0000256" key="5">
    <source>
        <dbReference type="ARBA" id="ARBA00022691"/>
    </source>
</evidence>